<evidence type="ECO:0000256" key="4">
    <source>
        <dbReference type="ARBA" id="ARBA00022989"/>
    </source>
</evidence>
<reference evidence="7 8" key="1">
    <citation type="submission" date="2009-08" db="EMBL/GenBank/DDBJ databases">
        <title>The Genome Sequence of Spizellomyces punctatus strain DAOM BR117.</title>
        <authorList>
            <consortium name="The Broad Institute Genome Sequencing Platform"/>
            <person name="Russ C."/>
            <person name="Cuomo C."/>
            <person name="Shea T."/>
            <person name="Young S.K."/>
            <person name="Zeng Q."/>
            <person name="Koehrsen M."/>
            <person name="Haas B."/>
            <person name="Borodovsky M."/>
            <person name="Guigo R."/>
            <person name="Alvarado L."/>
            <person name="Berlin A."/>
            <person name="Bochicchio J."/>
            <person name="Borenstein D."/>
            <person name="Chapman S."/>
            <person name="Chen Z."/>
            <person name="Engels R."/>
            <person name="Freedman E."/>
            <person name="Gellesch M."/>
            <person name="Goldberg J."/>
            <person name="Griggs A."/>
            <person name="Gujja S."/>
            <person name="Heiman D."/>
            <person name="Hepburn T."/>
            <person name="Howarth C."/>
            <person name="Jen D."/>
            <person name="Larson L."/>
            <person name="Lewis B."/>
            <person name="Mehta T."/>
            <person name="Park D."/>
            <person name="Pearson M."/>
            <person name="Roberts A."/>
            <person name="Saif S."/>
            <person name="Shenoy N."/>
            <person name="Sisk P."/>
            <person name="Stolte C."/>
            <person name="Sykes S."/>
            <person name="Thomson T."/>
            <person name="Walk T."/>
            <person name="White J."/>
            <person name="Yandava C."/>
            <person name="Burger G."/>
            <person name="Gray M.W."/>
            <person name="Holland P.W.H."/>
            <person name="King N."/>
            <person name="Lang F.B.F."/>
            <person name="Roger A.J."/>
            <person name="Ruiz-Trillo I."/>
            <person name="Lander E."/>
            <person name="Nusbaum C."/>
        </authorList>
    </citation>
    <scope>NUCLEOTIDE SEQUENCE [LARGE SCALE GENOMIC DNA]</scope>
    <source>
        <strain evidence="7 8">DAOM BR117</strain>
    </source>
</reference>
<dbReference type="STRING" id="645134.A0A0L0HCB6"/>
<dbReference type="Pfam" id="PF03669">
    <property type="entry name" value="ASTER"/>
    <property type="match status" value="1"/>
</dbReference>
<evidence type="ECO:0000256" key="3">
    <source>
        <dbReference type="ARBA" id="ARBA00022692"/>
    </source>
</evidence>
<evidence type="ECO:0008006" key="9">
    <source>
        <dbReference type="Google" id="ProtNLM"/>
    </source>
</evidence>
<organism evidence="7 8">
    <name type="scientific">Spizellomyces punctatus (strain DAOM BR117)</name>
    <dbReference type="NCBI Taxonomy" id="645134"/>
    <lineage>
        <taxon>Eukaryota</taxon>
        <taxon>Fungi</taxon>
        <taxon>Fungi incertae sedis</taxon>
        <taxon>Chytridiomycota</taxon>
        <taxon>Chytridiomycota incertae sedis</taxon>
        <taxon>Chytridiomycetes</taxon>
        <taxon>Spizellomycetales</taxon>
        <taxon>Spizellomycetaceae</taxon>
        <taxon>Spizellomyces</taxon>
    </lineage>
</organism>
<feature type="transmembrane region" description="Helical" evidence="6">
    <location>
        <begin position="42"/>
        <end position="67"/>
    </location>
</feature>
<sequence length="120" mass="12664">MMSATHTGWTREGIRHGQTEIVRGSSSGGSIHLRVRNPWGDLIGMVGIVAGITGMVLRLRWVSWVALVSSILSVCTSKASESDGRQGASGISFAFMAIIGTYMQMIASGQLGQKENAPAA</sequence>
<keyword evidence="5 6" id="KW-0472">Membrane</keyword>
<dbReference type="EMBL" id="KQ257458">
    <property type="protein sequence ID" value="KNC99185.1"/>
    <property type="molecule type" value="Genomic_DNA"/>
</dbReference>
<evidence type="ECO:0000256" key="2">
    <source>
        <dbReference type="ARBA" id="ARBA00009066"/>
    </source>
</evidence>
<keyword evidence="3 6" id="KW-0812">Transmembrane</keyword>
<proteinExistence type="inferred from homology"/>
<dbReference type="GO" id="GO:0045048">
    <property type="term" value="P:protein insertion into ER membrane"/>
    <property type="evidence" value="ECO:0007669"/>
    <property type="project" value="InterPro"/>
</dbReference>
<dbReference type="Proteomes" id="UP000053201">
    <property type="component" value="Unassembled WGS sequence"/>
</dbReference>
<dbReference type="GO" id="GO:0005789">
    <property type="term" value="C:endoplasmic reticulum membrane"/>
    <property type="evidence" value="ECO:0007669"/>
    <property type="project" value="InterPro"/>
</dbReference>
<protein>
    <recommendedName>
        <fullName evidence="9">Protein Asterix</fullName>
    </recommendedName>
</protein>
<dbReference type="GeneID" id="27688813"/>
<dbReference type="OrthoDB" id="284718at2759"/>
<evidence type="ECO:0000256" key="6">
    <source>
        <dbReference type="SAM" id="Phobius"/>
    </source>
</evidence>
<name>A0A0L0HCB6_SPIPD</name>
<evidence type="ECO:0000256" key="5">
    <source>
        <dbReference type="ARBA" id="ARBA00023136"/>
    </source>
</evidence>
<dbReference type="PANTHER" id="PTHR13193">
    <property type="entry name" value="CGI-140"/>
    <property type="match status" value="1"/>
</dbReference>
<dbReference type="InParanoid" id="A0A0L0HCB6"/>
<gene>
    <name evidence="7" type="ORF">SPPG_05441</name>
</gene>
<dbReference type="VEuPathDB" id="FungiDB:SPPG_05441"/>
<keyword evidence="8" id="KW-1185">Reference proteome</keyword>
<comment type="subcellular location">
    <subcellularLocation>
        <location evidence="1">Membrane</location>
    </subcellularLocation>
</comment>
<accession>A0A0L0HCB6</accession>
<evidence type="ECO:0000256" key="1">
    <source>
        <dbReference type="ARBA" id="ARBA00004370"/>
    </source>
</evidence>
<evidence type="ECO:0000313" key="7">
    <source>
        <dbReference type="EMBL" id="KNC99185.1"/>
    </source>
</evidence>
<comment type="similarity">
    <text evidence="2">Belongs to the Asterix family.</text>
</comment>
<dbReference type="PANTHER" id="PTHR13193:SF0">
    <property type="entry name" value="PAT COMPLEX SUBUNIT ASTERIX"/>
    <property type="match status" value="1"/>
</dbReference>
<dbReference type="RefSeq" id="XP_016607225.1">
    <property type="nucleotide sequence ID" value="XM_016753654.1"/>
</dbReference>
<keyword evidence="4 6" id="KW-1133">Transmembrane helix</keyword>
<evidence type="ECO:0000313" key="8">
    <source>
        <dbReference type="Proteomes" id="UP000053201"/>
    </source>
</evidence>
<feature type="transmembrane region" description="Helical" evidence="6">
    <location>
        <begin position="87"/>
        <end position="107"/>
    </location>
</feature>
<dbReference type="GO" id="GO:0044183">
    <property type="term" value="F:protein folding chaperone"/>
    <property type="evidence" value="ECO:0007669"/>
    <property type="project" value="InterPro"/>
</dbReference>
<dbReference type="InterPro" id="IPR005351">
    <property type="entry name" value="ASTER"/>
</dbReference>
<dbReference type="AlphaFoldDB" id="A0A0L0HCB6"/>